<keyword evidence="1" id="KW-0472">Membrane</keyword>
<evidence type="ECO:0000256" key="1">
    <source>
        <dbReference type="SAM" id="Phobius"/>
    </source>
</evidence>
<evidence type="ECO:0000313" key="2">
    <source>
        <dbReference type="EMBL" id="MCD9644398.1"/>
    </source>
</evidence>
<reference evidence="2 3" key="1">
    <citation type="journal article" date="2021" name="BMC Genomics">
        <title>Datura genome reveals duplications of psychoactive alkaloid biosynthetic genes and high mutation rate following tissue culture.</title>
        <authorList>
            <person name="Rajewski A."/>
            <person name="Carter-House D."/>
            <person name="Stajich J."/>
            <person name="Litt A."/>
        </authorList>
    </citation>
    <scope>NUCLEOTIDE SEQUENCE [LARGE SCALE GENOMIC DNA]</scope>
    <source>
        <strain evidence="2">AR-01</strain>
    </source>
</reference>
<name>A0ABS8VAZ5_DATST</name>
<comment type="caution">
    <text evidence="2">The sequence shown here is derived from an EMBL/GenBank/DDBJ whole genome shotgun (WGS) entry which is preliminary data.</text>
</comment>
<dbReference type="Proteomes" id="UP000823775">
    <property type="component" value="Unassembled WGS sequence"/>
</dbReference>
<sequence>MVENTFLGVYSLCDGPRLSRGPYLGVATICSVCSLVFVSLKACYYVFGDHIIMNYMEMALFVCWWTLAVAHLVMAYKISRRETTKLLIVYKIDTEAVSACKTGSFSRFAKVLQDERMK</sequence>
<proteinExistence type="predicted"/>
<protein>
    <recommendedName>
        <fullName evidence="4">Transmembrane protein</fullName>
    </recommendedName>
</protein>
<dbReference type="PANTHER" id="PTHR34953:SF1">
    <property type="entry name" value="ALPHA_BETA HYDROLASE RELATED PROTEIN"/>
    <property type="match status" value="1"/>
</dbReference>
<feature type="transmembrane region" description="Helical" evidence="1">
    <location>
        <begin position="59"/>
        <end position="76"/>
    </location>
</feature>
<evidence type="ECO:0008006" key="4">
    <source>
        <dbReference type="Google" id="ProtNLM"/>
    </source>
</evidence>
<keyword evidence="1" id="KW-1133">Transmembrane helix</keyword>
<evidence type="ECO:0000313" key="3">
    <source>
        <dbReference type="Proteomes" id="UP000823775"/>
    </source>
</evidence>
<gene>
    <name evidence="2" type="ORF">HAX54_032596</name>
</gene>
<keyword evidence="3" id="KW-1185">Reference proteome</keyword>
<keyword evidence="1" id="KW-0812">Transmembrane</keyword>
<organism evidence="2 3">
    <name type="scientific">Datura stramonium</name>
    <name type="common">Jimsonweed</name>
    <name type="synonym">Common thornapple</name>
    <dbReference type="NCBI Taxonomy" id="4076"/>
    <lineage>
        <taxon>Eukaryota</taxon>
        <taxon>Viridiplantae</taxon>
        <taxon>Streptophyta</taxon>
        <taxon>Embryophyta</taxon>
        <taxon>Tracheophyta</taxon>
        <taxon>Spermatophyta</taxon>
        <taxon>Magnoliopsida</taxon>
        <taxon>eudicotyledons</taxon>
        <taxon>Gunneridae</taxon>
        <taxon>Pentapetalae</taxon>
        <taxon>asterids</taxon>
        <taxon>lamiids</taxon>
        <taxon>Solanales</taxon>
        <taxon>Solanaceae</taxon>
        <taxon>Solanoideae</taxon>
        <taxon>Datureae</taxon>
        <taxon>Datura</taxon>
    </lineage>
</organism>
<dbReference type="EMBL" id="JACEIK010004138">
    <property type="protein sequence ID" value="MCD9644398.1"/>
    <property type="molecule type" value="Genomic_DNA"/>
</dbReference>
<accession>A0ABS8VAZ5</accession>
<feature type="transmembrane region" description="Helical" evidence="1">
    <location>
        <begin position="23"/>
        <end position="47"/>
    </location>
</feature>
<dbReference type="PANTHER" id="PTHR34953">
    <property type="entry name" value="ALPHA/BETA HYDROLASE RELATED PROTEIN"/>
    <property type="match status" value="1"/>
</dbReference>